<dbReference type="PANTHER" id="PTHR13812">
    <property type="entry name" value="KETIMINE REDUCTASE MU-CRYSTALLIN"/>
    <property type="match status" value="1"/>
</dbReference>
<protein>
    <submittedName>
        <fullName evidence="2">Ornithine cyclodeaminase family protein</fullName>
    </submittedName>
</protein>
<dbReference type="InterPro" id="IPR003462">
    <property type="entry name" value="ODC_Mu_crystall"/>
</dbReference>
<dbReference type="RefSeq" id="WP_157690725.1">
    <property type="nucleotide sequence ID" value="NZ_CP034345.1"/>
</dbReference>
<evidence type="ECO:0000256" key="1">
    <source>
        <dbReference type="ARBA" id="ARBA00008903"/>
    </source>
</evidence>
<dbReference type="Gene3D" id="3.40.50.720">
    <property type="entry name" value="NAD(P)-binding Rossmann-like Domain"/>
    <property type="match status" value="1"/>
</dbReference>
<evidence type="ECO:0000313" key="2">
    <source>
        <dbReference type="EMBL" id="QGX96261.1"/>
    </source>
</evidence>
<dbReference type="Pfam" id="PF02423">
    <property type="entry name" value="OCD_Mu_crystall"/>
    <property type="match status" value="1"/>
</dbReference>
<comment type="similarity">
    <text evidence="1">Belongs to the ornithine cyclodeaminase/mu-crystallin family.</text>
</comment>
<dbReference type="InterPro" id="IPR023401">
    <property type="entry name" value="ODC_N"/>
</dbReference>
<accession>A0A6B9FCL8</accession>
<dbReference type="FunFam" id="3.40.50.720:FF:000311">
    <property type="entry name" value="Ornithine cyclodeaminase"/>
    <property type="match status" value="1"/>
</dbReference>
<reference evidence="2 3" key="1">
    <citation type="submission" date="2018-12" db="EMBL/GenBank/DDBJ databases">
        <title>Complete genome sequence of Haloplanus rallus MBLA0036.</title>
        <authorList>
            <person name="Nam Y.-d."/>
            <person name="Kang J."/>
            <person name="Chung W.-H."/>
            <person name="Park Y.S."/>
        </authorList>
    </citation>
    <scope>NUCLEOTIDE SEQUENCE [LARGE SCALE GENOMIC DNA]</scope>
    <source>
        <strain evidence="2 3">MBLA0036</strain>
    </source>
</reference>
<dbReference type="Gene3D" id="3.30.1780.10">
    <property type="entry name" value="ornithine cyclodeaminase, domain 1"/>
    <property type="match status" value="1"/>
</dbReference>
<dbReference type="GO" id="GO:0016491">
    <property type="term" value="F:oxidoreductase activity"/>
    <property type="evidence" value="ECO:0007669"/>
    <property type="project" value="UniProtKB-ARBA"/>
</dbReference>
<evidence type="ECO:0000313" key="3">
    <source>
        <dbReference type="Proteomes" id="UP000428325"/>
    </source>
</evidence>
<sequence length="338" mass="34904">MTDTLFLSSEDVAGLATPAEYVDAVRDGYRQRGEGAPAEPRTALYNEEPPGLFTSYTAVLPDTGVMGGYVYGAGFGEGDAWFVTPLFDADSGEPLALLDGASMNPFKTGAAGAVGVDALARPDASTMAVLGAGAQARGQLRAAATVRDLETVWVYSPTKESREGFAGEMDRLLDASVAAVSSSAAAVEGADVVVTATNSPEPVFDGDLLDPGTHVTAMGQYHPEKRELDDTTVARSTYVIDLRGRLTQDAGSYMHAVESGAVEADHCHGELGSVVAGERPGRPDEEAITVFDSGGTGIETVAAAAMLHGKAVEAGLGETISFAPASEALTGRDDHSSR</sequence>
<dbReference type="PANTHER" id="PTHR13812:SF19">
    <property type="entry name" value="KETIMINE REDUCTASE MU-CRYSTALLIN"/>
    <property type="match status" value="1"/>
</dbReference>
<organism evidence="2 3">
    <name type="scientific">Haloplanus rallus</name>
    <dbReference type="NCBI Taxonomy" id="1816183"/>
    <lineage>
        <taxon>Archaea</taxon>
        <taxon>Methanobacteriati</taxon>
        <taxon>Methanobacteriota</taxon>
        <taxon>Stenosarchaea group</taxon>
        <taxon>Halobacteria</taxon>
        <taxon>Halobacteriales</taxon>
        <taxon>Haloferacaceae</taxon>
        <taxon>Haloplanus</taxon>
    </lineage>
</organism>
<dbReference type="OrthoDB" id="182805at2157"/>
<keyword evidence="3" id="KW-1185">Reference proteome</keyword>
<dbReference type="GO" id="GO:0019752">
    <property type="term" value="P:carboxylic acid metabolic process"/>
    <property type="evidence" value="ECO:0007669"/>
    <property type="project" value="UniProtKB-ARBA"/>
</dbReference>
<dbReference type="GeneID" id="99244150"/>
<gene>
    <name evidence="2" type="ORF">EI982_16490</name>
</gene>
<dbReference type="KEGG" id="hra:EI982_16490"/>
<dbReference type="EMBL" id="CP034345">
    <property type="protein sequence ID" value="QGX96261.1"/>
    <property type="molecule type" value="Genomic_DNA"/>
</dbReference>
<proteinExistence type="inferred from homology"/>
<dbReference type="Proteomes" id="UP000428325">
    <property type="component" value="Chromosome"/>
</dbReference>
<dbReference type="GO" id="GO:0005737">
    <property type="term" value="C:cytoplasm"/>
    <property type="evidence" value="ECO:0007669"/>
    <property type="project" value="TreeGrafter"/>
</dbReference>
<dbReference type="InterPro" id="IPR036291">
    <property type="entry name" value="NAD(P)-bd_dom_sf"/>
</dbReference>
<name>A0A6B9FCL8_9EURY</name>
<dbReference type="PIRSF" id="PIRSF001439">
    <property type="entry name" value="CryM"/>
    <property type="match status" value="1"/>
</dbReference>
<dbReference type="SUPFAM" id="SSF51735">
    <property type="entry name" value="NAD(P)-binding Rossmann-fold domains"/>
    <property type="match status" value="1"/>
</dbReference>
<dbReference type="AlphaFoldDB" id="A0A6B9FCL8"/>